<dbReference type="SUPFAM" id="SSF109854">
    <property type="entry name" value="DinB/YfiT-like putative metalloenzymes"/>
    <property type="match status" value="1"/>
</dbReference>
<evidence type="ECO:0000313" key="5">
    <source>
        <dbReference type="Proteomes" id="UP000288623"/>
    </source>
</evidence>
<protein>
    <submittedName>
        <fullName evidence="4">Damage-inducible protein DinB</fullName>
    </submittedName>
</protein>
<dbReference type="Pfam" id="PF05163">
    <property type="entry name" value="DinB"/>
    <property type="match status" value="1"/>
</dbReference>
<evidence type="ECO:0000256" key="3">
    <source>
        <dbReference type="PIRSR" id="PIRSR607837-1"/>
    </source>
</evidence>
<comment type="similarity">
    <text evidence="1">Belongs to the DinB family.</text>
</comment>
<dbReference type="AlphaFoldDB" id="A0A433RPX0"/>
<feature type="binding site" evidence="3">
    <location>
        <position position="127"/>
    </location>
    <ligand>
        <name>a divalent metal cation</name>
        <dbReference type="ChEBI" id="CHEBI:60240"/>
    </ligand>
</feature>
<name>A0A433RPX0_9BACL</name>
<keyword evidence="5" id="KW-1185">Reference proteome</keyword>
<evidence type="ECO:0000256" key="2">
    <source>
        <dbReference type="ARBA" id="ARBA00022723"/>
    </source>
</evidence>
<keyword evidence="2 3" id="KW-0479">Metal-binding</keyword>
<gene>
    <name evidence="4" type="ORF">QI30_16935</name>
</gene>
<sequence>MYRKMEDFKQDWAHAAGGTKMVLGALTDDTLNQAIVEGHSTLGWLGWHLATAPMFFVGQVAGLQLTSVGNPQEVPTEAAKIVAAYEQIAAEITEKADTLTDEALLEEVPFIQGNAPRGAVLRMFIDHQTHHRGQMTVLLRQAGLTVPPVMGPTQEMQR</sequence>
<feature type="binding site" evidence="3">
    <location>
        <position position="48"/>
    </location>
    <ligand>
        <name>a divalent metal cation</name>
        <dbReference type="ChEBI" id="CHEBI:60240"/>
    </ligand>
</feature>
<dbReference type="InterPro" id="IPR007837">
    <property type="entry name" value="DinB"/>
</dbReference>
<dbReference type="Gene3D" id="1.20.120.450">
    <property type="entry name" value="dinb family like domain"/>
    <property type="match status" value="1"/>
</dbReference>
<dbReference type="Proteomes" id="UP000288623">
    <property type="component" value="Unassembled WGS sequence"/>
</dbReference>
<dbReference type="EMBL" id="JTFC01000042">
    <property type="protein sequence ID" value="RUS52449.1"/>
    <property type="molecule type" value="Genomic_DNA"/>
</dbReference>
<evidence type="ECO:0000313" key="4">
    <source>
        <dbReference type="EMBL" id="RUS52449.1"/>
    </source>
</evidence>
<reference evidence="4 5" key="1">
    <citation type="submission" date="2014-11" db="EMBL/GenBank/DDBJ databases">
        <title>Genome sequence and analysis of novel Kurthia sp.</title>
        <authorList>
            <person name="Lawson J.N."/>
            <person name="Gonzalez J.E."/>
            <person name="Rinauldi L."/>
            <person name="Xuan Z."/>
            <person name="Firman A."/>
            <person name="Shaddox L."/>
            <person name="Trudeau A."/>
            <person name="Shah S."/>
            <person name="Reiman D."/>
        </authorList>
    </citation>
    <scope>NUCLEOTIDE SEQUENCE [LARGE SCALE GENOMIC DNA]</scope>
    <source>
        <strain evidence="4 5">3B1D</strain>
    </source>
</reference>
<dbReference type="InterPro" id="IPR034660">
    <property type="entry name" value="DinB/YfiT-like"/>
</dbReference>
<feature type="binding site" evidence="3">
    <location>
        <position position="131"/>
    </location>
    <ligand>
        <name>a divalent metal cation</name>
        <dbReference type="ChEBI" id="CHEBI:60240"/>
    </ligand>
</feature>
<proteinExistence type="inferred from homology"/>
<comment type="caution">
    <text evidence="4">The sequence shown here is derived from an EMBL/GenBank/DDBJ whole genome shotgun (WGS) entry which is preliminary data.</text>
</comment>
<accession>A0A433RPX0</accession>
<dbReference type="OrthoDB" id="119432at2"/>
<dbReference type="RefSeq" id="WP_126991782.1">
    <property type="nucleotide sequence ID" value="NZ_JTFC01000042.1"/>
</dbReference>
<dbReference type="GO" id="GO:0046872">
    <property type="term" value="F:metal ion binding"/>
    <property type="evidence" value="ECO:0007669"/>
    <property type="project" value="UniProtKB-KW"/>
</dbReference>
<evidence type="ECO:0000256" key="1">
    <source>
        <dbReference type="ARBA" id="ARBA00008635"/>
    </source>
</evidence>
<organism evidence="4 5">
    <name type="scientific">Candidatus Kurthia intestinigallinarum</name>
    <dbReference type="NCBI Taxonomy" id="1562256"/>
    <lineage>
        <taxon>Bacteria</taxon>
        <taxon>Bacillati</taxon>
        <taxon>Bacillota</taxon>
        <taxon>Bacilli</taxon>
        <taxon>Bacillales</taxon>
        <taxon>Caryophanaceae</taxon>
        <taxon>Kurthia</taxon>
    </lineage>
</organism>